<dbReference type="PROSITE" id="PS51898">
    <property type="entry name" value="TYR_RECOMBINASE"/>
    <property type="match status" value="1"/>
</dbReference>
<dbReference type="Gene3D" id="1.10.150.130">
    <property type="match status" value="1"/>
</dbReference>
<dbReference type="Pfam" id="PF02899">
    <property type="entry name" value="Phage_int_SAM_1"/>
    <property type="match status" value="1"/>
</dbReference>
<dbReference type="InterPro" id="IPR050090">
    <property type="entry name" value="Tyrosine_recombinase_XerCD"/>
</dbReference>
<keyword evidence="14" id="KW-1185">Reference proteome</keyword>
<keyword evidence="8 9" id="KW-0131">Cell cycle</keyword>
<feature type="active site" evidence="9">
    <location>
        <position position="240"/>
    </location>
</feature>
<evidence type="ECO:0000256" key="1">
    <source>
        <dbReference type="ARBA" id="ARBA00004496"/>
    </source>
</evidence>
<keyword evidence="6 9" id="KW-0238">DNA-binding</keyword>
<dbReference type="InterPro" id="IPR013762">
    <property type="entry name" value="Integrase-like_cat_sf"/>
</dbReference>
<sequence length="397" mass="44123">MRRALLRRSPPPTAASTPVSRPWTGSKTPPPRCRSRSCRCARVRSTAPARRSACWCSRRPTRSASRAAWARTSWSASRSWRARRWRASGRSDMDTGLIEKYLEHVRVEKRLADRTLELYSLDLRKLADNAEKAGIELTRVQNAHIRRWVAQMHGGGRSPRGIALILSGWRGFYAWLGREGLVPTNPVVDVRAPKAPKPLPKALGVDEAMQLADHNEEADDPWLETRDAAIVELLYGCGLRVGEVVGLDAHAGPKSRGWLDLEGGEAHVLGKGSKRRIVPVGAKALEALRAWLAVRDQAALAEQPALFIGRHGTRLTAQSIWARLKRRSLLAGLATPVHPHMLRHSFASHVLQSSQDLRAVQELLGHASIGTTQVYTRLDFQHLAKAYDAAHPRAKRK</sequence>
<name>A0A923M748_9BURK</name>
<dbReference type="GO" id="GO:0007059">
    <property type="term" value="P:chromosome segregation"/>
    <property type="evidence" value="ECO:0007669"/>
    <property type="project" value="UniProtKB-UniRule"/>
</dbReference>
<keyword evidence="4 9" id="KW-0159">Chromosome partition</keyword>
<dbReference type="SUPFAM" id="SSF56349">
    <property type="entry name" value="DNA breaking-rejoining enzymes"/>
    <property type="match status" value="1"/>
</dbReference>
<dbReference type="InterPro" id="IPR044068">
    <property type="entry name" value="CB"/>
</dbReference>
<evidence type="ECO:0000256" key="5">
    <source>
        <dbReference type="ARBA" id="ARBA00022908"/>
    </source>
</evidence>
<accession>A0A923M748</accession>
<dbReference type="GO" id="GO:0006313">
    <property type="term" value="P:DNA transposition"/>
    <property type="evidence" value="ECO:0007669"/>
    <property type="project" value="UniProtKB-UniRule"/>
</dbReference>
<comment type="function">
    <text evidence="9">Site-specific tyrosine recombinase, which acts by catalyzing the cutting and rejoining of the recombining DNA molecules. The XerC-XerD complex is essential to convert dimers of the bacterial chromosome into monomers to permit their segregation at cell division. It also contributes to the segregational stability of plasmids.</text>
</comment>
<dbReference type="PANTHER" id="PTHR30349">
    <property type="entry name" value="PHAGE INTEGRASE-RELATED"/>
    <property type="match status" value="1"/>
</dbReference>
<evidence type="ECO:0000313" key="14">
    <source>
        <dbReference type="Proteomes" id="UP000596827"/>
    </source>
</evidence>
<protein>
    <recommendedName>
        <fullName evidence="9">Tyrosine recombinase XerC</fullName>
    </recommendedName>
</protein>
<feature type="active site" evidence="9">
    <location>
        <position position="343"/>
    </location>
</feature>
<evidence type="ECO:0000259" key="11">
    <source>
        <dbReference type="PROSITE" id="PS51898"/>
    </source>
</evidence>
<dbReference type="GO" id="GO:0003677">
    <property type="term" value="F:DNA binding"/>
    <property type="evidence" value="ECO:0007669"/>
    <property type="project" value="UniProtKB-UniRule"/>
</dbReference>
<dbReference type="EMBL" id="JACORU010000004">
    <property type="protein sequence ID" value="MBC5765477.1"/>
    <property type="molecule type" value="Genomic_DNA"/>
</dbReference>
<evidence type="ECO:0000313" key="13">
    <source>
        <dbReference type="EMBL" id="MBC5765477.1"/>
    </source>
</evidence>
<gene>
    <name evidence="9" type="primary">xerC</name>
    <name evidence="13" type="ORF">H8R02_13500</name>
</gene>
<dbReference type="PANTHER" id="PTHR30349:SF81">
    <property type="entry name" value="TYROSINE RECOMBINASE XERC"/>
    <property type="match status" value="1"/>
</dbReference>
<evidence type="ECO:0000256" key="10">
    <source>
        <dbReference type="SAM" id="MobiDB-lite"/>
    </source>
</evidence>
<dbReference type="GO" id="GO:0051301">
    <property type="term" value="P:cell division"/>
    <property type="evidence" value="ECO:0007669"/>
    <property type="project" value="UniProtKB-KW"/>
</dbReference>
<evidence type="ECO:0000259" key="12">
    <source>
        <dbReference type="PROSITE" id="PS51900"/>
    </source>
</evidence>
<feature type="active site" evidence="9">
    <location>
        <position position="271"/>
    </location>
</feature>
<keyword evidence="5 9" id="KW-0229">DNA integration</keyword>
<evidence type="ECO:0000256" key="3">
    <source>
        <dbReference type="ARBA" id="ARBA00022618"/>
    </source>
</evidence>
<comment type="subunit">
    <text evidence="9">Forms a cyclic heterotetrameric complex composed of two molecules of XerC and two molecules of XerD.</text>
</comment>
<dbReference type="AlphaFoldDB" id="A0A923M748"/>
<dbReference type="PROSITE" id="PS51900">
    <property type="entry name" value="CB"/>
    <property type="match status" value="1"/>
</dbReference>
<comment type="similarity">
    <text evidence="9">Belongs to the 'phage' integrase family. XerC subfamily.</text>
</comment>
<evidence type="ECO:0000256" key="9">
    <source>
        <dbReference type="HAMAP-Rule" id="MF_01808"/>
    </source>
</evidence>
<evidence type="ECO:0000256" key="4">
    <source>
        <dbReference type="ARBA" id="ARBA00022829"/>
    </source>
</evidence>
<evidence type="ECO:0000256" key="2">
    <source>
        <dbReference type="ARBA" id="ARBA00022490"/>
    </source>
</evidence>
<dbReference type="GO" id="GO:0005737">
    <property type="term" value="C:cytoplasm"/>
    <property type="evidence" value="ECO:0007669"/>
    <property type="project" value="UniProtKB-SubCell"/>
</dbReference>
<dbReference type="InterPro" id="IPR004107">
    <property type="entry name" value="Integrase_SAM-like_N"/>
</dbReference>
<evidence type="ECO:0000256" key="6">
    <source>
        <dbReference type="ARBA" id="ARBA00023125"/>
    </source>
</evidence>
<dbReference type="CDD" id="cd00798">
    <property type="entry name" value="INT_XerDC_C"/>
    <property type="match status" value="1"/>
</dbReference>
<proteinExistence type="inferred from homology"/>
<comment type="subcellular location">
    <subcellularLocation>
        <location evidence="1 9">Cytoplasm</location>
    </subcellularLocation>
</comment>
<feature type="region of interest" description="Disordered" evidence="10">
    <location>
        <begin position="1"/>
        <end position="35"/>
    </location>
</feature>
<keyword evidence="7 9" id="KW-0233">DNA recombination</keyword>
<evidence type="ECO:0000256" key="7">
    <source>
        <dbReference type="ARBA" id="ARBA00023172"/>
    </source>
</evidence>
<organism evidence="13 14">
    <name type="scientific">Ramlibacter albus</name>
    <dbReference type="NCBI Taxonomy" id="2079448"/>
    <lineage>
        <taxon>Bacteria</taxon>
        <taxon>Pseudomonadati</taxon>
        <taxon>Pseudomonadota</taxon>
        <taxon>Betaproteobacteria</taxon>
        <taxon>Burkholderiales</taxon>
        <taxon>Comamonadaceae</taxon>
        <taxon>Ramlibacter</taxon>
    </lineage>
</organism>
<reference evidence="13" key="1">
    <citation type="submission" date="2020-08" db="EMBL/GenBank/DDBJ databases">
        <title>Ramlibacter sp. GTP1 16S ribosomal RNA gene genome sequencing and assembly.</title>
        <authorList>
            <person name="Kang M."/>
        </authorList>
    </citation>
    <scope>NUCLEOTIDE SEQUENCE</scope>
    <source>
        <strain evidence="13">GTP1</strain>
    </source>
</reference>
<evidence type="ECO:0000256" key="8">
    <source>
        <dbReference type="ARBA" id="ARBA00023306"/>
    </source>
</evidence>
<feature type="active site" evidence="9">
    <location>
        <position position="340"/>
    </location>
</feature>
<dbReference type="Proteomes" id="UP000596827">
    <property type="component" value="Unassembled WGS sequence"/>
</dbReference>
<feature type="domain" description="Core-binding (CB)" evidence="12">
    <location>
        <begin position="92"/>
        <end position="177"/>
    </location>
</feature>
<dbReference type="InterPro" id="IPR023009">
    <property type="entry name" value="Tyrosine_recombinase_XerC/XerD"/>
</dbReference>
<keyword evidence="2 9" id="KW-0963">Cytoplasm</keyword>
<dbReference type="InterPro" id="IPR002104">
    <property type="entry name" value="Integrase_catalytic"/>
</dbReference>
<dbReference type="InterPro" id="IPR011010">
    <property type="entry name" value="DNA_brk_join_enz"/>
</dbReference>
<feature type="domain" description="Tyr recombinase" evidence="11">
    <location>
        <begin position="198"/>
        <end position="388"/>
    </location>
</feature>
<feature type="active site" evidence="9">
    <location>
        <position position="366"/>
    </location>
</feature>
<dbReference type="Gene3D" id="1.10.443.10">
    <property type="entry name" value="Intergrase catalytic core"/>
    <property type="match status" value="1"/>
</dbReference>
<keyword evidence="3 9" id="KW-0132">Cell division</keyword>
<dbReference type="InterPro" id="IPR010998">
    <property type="entry name" value="Integrase_recombinase_N"/>
</dbReference>
<dbReference type="HAMAP" id="MF_01808">
    <property type="entry name" value="Recomb_XerC_XerD"/>
    <property type="match status" value="1"/>
</dbReference>
<feature type="active site" description="O-(3'-phospho-DNA)-tyrosine intermediate" evidence="9">
    <location>
        <position position="375"/>
    </location>
</feature>
<dbReference type="Pfam" id="PF00589">
    <property type="entry name" value="Phage_integrase"/>
    <property type="match status" value="1"/>
</dbReference>
<dbReference type="GO" id="GO:0009037">
    <property type="term" value="F:tyrosine-based site-specific recombinase activity"/>
    <property type="evidence" value="ECO:0007669"/>
    <property type="project" value="UniProtKB-UniRule"/>
</dbReference>
<comment type="caution">
    <text evidence="13">The sequence shown here is derived from an EMBL/GenBank/DDBJ whole genome shotgun (WGS) entry which is preliminary data.</text>
</comment>